<feature type="domain" description="RNA polymerase sigma factor 54 core-binding" evidence="11">
    <location>
        <begin position="72"/>
        <end position="256"/>
    </location>
</feature>
<dbReference type="InterPro" id="IPR000394">
    <property type="entry name" value="RNA_pol_sigma_54"/>
</dbReference>
<dbReference type="Gene3D" id="1.10.10.1330">
    <property type="entry name" value="RNA polymerase sigma-54 factor, core-binding domain"/>
    <property type="match status" value="1"/>
</dbReference>
<evidence type="ECO:0000256" key="1">
    <source>
        <dbReference type="ARBA" id="ARBA00008798"/>
    </source>
</evidence>
<dbReference type="OrthoDB" id="9814402at2"/>
<dbReference type="GO" id="GO:0000428">
    <property type="term" value="C:DNA-directed RNA polymerase complex"/>
    <property type="evidence" value="ECO:0007669"/>
    <property type="project" value="UniProtKB-KW"/>
</dbReference>
<keyword evidence="8 9" id="KW-0804">Transcription</keyword>
<keyword evidence="6 9" id="KW-0731">Sigma factor</keyword>
<evidence type="ECO:0000256" key="5">
    <source>
        <dbReference type="ARBA" id="ARBA00023015"/>
    </source>
</evidence>
<keyword evidence="5 9" id="KW-0805">Transcription regulation</keyword>
<keyword evidence="3 9" id="KW-0808">Transferase</keyword>
<evidence type="ECO:0000313" key="12">
    <source>
        <dbReference type="EMBL" id="SPF28386.1"/>
    </source>
</evidence>
<keyword evidence="13" id="KW-1185">Reference proteome</keyword>
<evidence type="ECO:0000256" key="2">
    <source>
        <dbReference type="ARBA" id="ARBA00022478"/>
    </source>
</evidence>
<evidence type="ECO:0000256" key="4">
    <source>
        <dbReference type="ARBA" id="ARBA00022695"/>
    </source>
</evidence>
<keyword evidence="2 9" id="KW-0240">DNA-directed RNA polymerase</keyword>
<evidence type="ECO:0000256" key="9">
    <source>
        <dbReference type="PIRNR" id="PIRNR000774"/>
    </source>
</evidence>
<dbReference type="PROSITE" id="PS00717">
    <property type="entry name" value="SIGMA54_1"/>
    <property type="match status" value="1"/>
</dbReference>
<evidence type="ECO:0000259" key="11">
    <source>
        <dbReference type="Pfam" id="PF04963"/>
    </source>
</evidence>
<dbReference type="PIRSF" id="PIRSF000774">
    <property type="entry name" value="RpoN"/>
    <property type="match status" value="1"/>
</dbReference>
<proteinExistence type="inferred from homology"/>
<dbReference type="GO" id="GO:0001216">
    <property type="term" value="F:DNA-binding transcription activator activity"/>
    <property type="evidence" value="ECO:0007669"/>
    <property type="project" value="InterPro"/>
</dbReference>
<dbReference type="GO" id="GO:0003677">
    <property type="term" value="F:DNA binding"/>
    <property type="evidence" value="ECO:0007669"/>
    <property type="project" value="UniProtKB-KW"/>
</dbReference>
<keyword evidence="7 9" id="KW-0238">DNA-binding</keyword>
<dbReference type="Gene3D" id="1.10.10.60">
    <property type="entry name" value="Homeodomain-like"/>
    <property type="match status" value="1"/>
</dbReference>
<dbReference type="GO" id="GO:0016987">
    <property type="term" value="F:sigma factor activity"/>
    <property type="evidence" value="ECO:0007669"/>
    <property type="project" value="UniProtKB-KW"/>
</dbReference>
<dbReference type="Pfam" id="PF04963">
    <property type="entry name" value="Sigma54_CBD"/>
    <property type="match status" value="1"/>
</dbReference>
<reference evidence="12 13" key="1">
    <citation type="submission" date="2018-03" db="EMBL/GenBank/DDBJ databases">
        <authorList>
            <person name="Keele B.F."/>
        </authorList>
    </citation>
    <scope>NUCLEOTIDE SEQUENCE [LARGE SCALE GENOMIC DNA]</scope>
    <source>
        <strain evidence="12 13">CeCT 8812</strain>
    </source>
</reference>
<dbReference type="Pfam" id="PF04552">
    <property type="entry name" value="Sigma54_DBD"/>
    <property type="match status" value="1"/>
</dbReference>
<dbReference type="PANTHER" id="PTHR32248:SF4">
    <property type="entry name" value="RNA POLYMERASE SIGMA-54 FACTOR"/>
    <property type="match status" value="1"/>
</dbReference>
<keyword evidence="4 9" id="KW-0548">Nucleotidyltransferase</keyword>
<dbReference type="GO" id="GO:0006352">
    <property type="term" value="P:DNA-templated transcription initiation"/>
    <property type="evidence" value="ECO:0007669"/>
    <property type="project" value="InterPro"/>
</dbReference>
<dbReference type="GO" id="GO:0016779">
    <property type="term" value="F:nucleotidyltransferase activity"/>
    <property type="evidence" value="ECO:0007669"/>
    <property type="project" value="UniProtKB-KW"/>
</dbReference>
<accession>A0A2R8A858</accession>
<sequence length="435" mass="47674">MALTQRLDLTQTQQLRLTPQLRQAIALLQMSNVDLTAKLAEEVEKNPLLTLERPRALPGGLRSGGEDFDKAALVEQKPSLRMHLLAQIGVMKAKPRILALARVLVDELDADGRMTTPPFEVADRYGVVAGQVHAALALVQACEPTGIGARSLRECLKLQLVEKGLLSADHEAVCDGLKRIAGPERAGFLEEHGISEGRLAEVLRDLRGLDPRPGRAFTTDEPPLAAPDVFIRRAGAGWRVELNSDTLPRILMNDTYASELTAMGQEAARFVSRCRASAGWLTKALEQRAETILKVGEALIRRQSAYFEHGVEALRPLTMAELAEDIGMHESTVSRIAANKFLESPQGMRELRWFFSQGVGGTDGASSFAAGAVQARLRTMIESEPAHRTLSDDKLVQMLRESGVDVARRTVAKYREAMGIPSSVQRRRIKAASRP</sequence>
<dbReference type="PANTHER" id="PTHR32248">
    <property type="entry name" value="RNA POLYMERASE SIGMA-54 FACTOR"/>
    <property type="match status" value="1"/>
</dbReference>
<evidence type="ECO:0000256" key="7">
    <source>
        <dbReference type="ARBA" id="ARBA00023125"/>
    </source>
</evidence>
<feature type="domain" description="RNA polymerase sigma factor 54 DNA-binding" evidence="10">
    <location>
        <begin position="270"/>
        <end position="428"/>
    </location>
</feature>
<dbReference type="InterPro" id="IPR007634">
    <property type="entry name" value="RNA_pol_sigma_54_DNA-bd"/>
</dbReference>
<dbReference type="PROSITE" id="PS00718">
    <property type="entry name" value="SIGMA54_2"/>
    <property type="match status" value="1"/>
</dbReference>
<evidence type="ECO:0000313" key="13">
    <source>
        <dbReference type="Proteomes" id="UP000244932"/>
    </source>
</evidence>
<dbReference type="InterPro" id="IPR038709">
    <property type="entry name" value="RpoN_core-bd_sf"/>
</dbReference>
<gene>
    <name evidence="12" type="primary">rpoN1</name>
    <name evidence="12" type="ORF">POI8812_00685</name>
</gene>
<organism evidence="12 13">
    <name type="scientific">Pontivivens insulae</name>
    <dbReference type="NCBI Taxonomy" id="1639689"/>
    <lineage>
        <taxon>Bacteria</taxon>
        <taxon>Pseudomonadati</taxon>
        <taxon>Pseudomonadota</taxon>
        <taxon>Alphaproteobacteria</taxon>
        <taxon>Rhodobacterales</taxon>
        <taxon>Paracoccaceae</taxon>
        <taxon>Pontivivens</taxon>
    </lineage>
</organism>
<dbReference type="PROSITE" id="PS50044">
    <property type="entry name" value="SIGMA54_3"/>
    <property type="match status" value="1"/>
</dbReference>
<dbReference type="Pfam" id="PF00309">
    <property type="entry name" value="Sigma54_AID"/>
    <property type="match status" value="1"/>
</dbReference>
<evidence type="ECO:0000259" key="10">
    <source>
        <dbReference type="Pfam" id="PF04552"/>
    </source>
</evidence>
<dbReference type="EMBL" id="OMKW01000001">
    <property type="protein sequence ID" value="SPF28386.1"/>
    <property type="molecule type" value="Genomic_DNA"/>
</dbReference>
<protein>
    <recommendedName>
        <fullName evidence="9">RNA polymerase sigma-54 factor</fullName>
    </recommendedName>
</protein>
<comment type="similarity">
    <text evidence="1 9">Belongs to the sigma-54 factor family.</text>
</comment>
<dbReference type="RefSeq" id="WP_108781096.1">
    <property type="nucleotide sequence ID" value="NZ_OMKW01000001.1"/>
</dbReference>
<dbReference type="Proteomes" id="UP000244932">
    <property type="component" value="Unassembled WGS sequence"/>
</dbReference>
<dbReference type="InterPro" id="IPR007046">
    <property type="entry name" value="RNA_pol_sigma_54_core-bd"/>
</dbReference>
<evidence type="ECO:0000256" key="3">
    <source>
        <dbReference type="ARBA" id="ARBA00022679"/>
    </source>
</evidence>
<comment type="function">
    <text evidence="9">Sigma factors are initiation factors that promote the attachment of RNA polymerase to specific initiation sites and are then released.</text>
</comment>
<dbReference type="PRINTS" id="PR00045">
    <property type="entry name" value="SIGMA54FCT"/>
</dbReference>
<name>A0A2R8A858_9RHOB</name>
<dbReference type="AlphaFoldDB" id="A0A2R8A858"/>
<evidence type="ECO:0000256" key="8">
    <source>
        <dbReference type="ARBA" id="ARBA00023163"/>
    </source>
</evidence>
<evidence type="ECO:0000256" key="6">
    <source>
        <dbReference type="ARBA" id="ARBA00023082"/>
    </source>
</evidence>
<dbReference type="NCBIfam" id="TIGR02395">
    <property type="entry name" value="rpoN_sigma"/>
    <property type="match status" value="1"/>
</dbReference>